<dbReference type="InterPro" id="IPR011989">
    <property type="entry name" value="ARM-like"/>
</dbReference>
<keyword evidence="5" id="KW-0539">Nucleus</keyword>
<protein>
    <recommendedName>
        <fullName evidence="8">Armadillo repeat-containing protein 8</fullName>
    </recommendedName>
</protein>
<dbReference type="GO" id="GO:0005737">
    <property type="term" value="C:cytoplasm"/>
    <property type="evidence" value="ECO:0007669"/>
    <property type="project" value="UniProtKB-SubCell"/>
</dbReference>
<name>A0AAD1ZRD4_9LAMI</name>
<sequence length="303" mass="33189">MQAFNFLTDALTHDSPEVRAAACICLKNVSRSVKNLSAGRFMNEAVIIPLVQLLHDTCTSVQFTLSMFGSLFVGVYKHKSTFIHCGGVKQLVRLSKSMDSTIRVNAVWALKNLMFLVNSKCKEEILPELLPSTLIRLICDPESSVQEQALALVRNLVDRDSVEYVFSEEGLLLNAIGRQMLSSSNVEVLIQGMYVLSNVASGNEFHKEAVMNQLFLQAGSDAQTILIKFLQSTDSRLRTASVSVLVNLTLTSSPGANSRVIKLQKCGIVSQLKNMINDPCLDVKLHARTALGQSMMSGDSSMG</sequence>
<dbReference type="GO" id="GO:0043161">
    <property type="term" value="P:proteasome-mediated ubiquitin-dependent protein catabolic process"/>
    <property type="evidence" value="ECO:0007669"/>
    <property type="project" value="TreeGrafter"/>
</dbReference>
<gene>
    <name evidence="6" type="ORF">FPE_LOCUS21926</name>
</gene>
<evidence type="ECO:0000256" key="2">
    <source>
        <dbReference type="ARBA" id="ARBA00004496"/>
    </source>
</evidence>
<evidence type="ECO:0000256" key="3">
    <source>
        <dbReference type="ARBA" id="ARBA00022490"/>
    </source>
</evidence>
<dbReference type="PANTHER" id="PTHR15651">
    <property type="entry name" value="ARMADILLO REPEAT-CONTAINING PROTEIN 8"/>
    <property type="match status" value="1"/>
</dbReference>
<keyword evidence="3" id="KW-0963">Cytoplasm</keyword>
<evidence type="ECO:0000313" key="7">
    <source>
        <dbReference type="Proteomes" id="UP000834106"/>
    </source>
</evidence>
<evidence type="ECO:0000256" key="5">
    <source>
        <dbReference type="ARBA" id="ARBA00023242"/>
    </source>
</evidence>
<evidence type="ECO:0000256" key="1">
    <source>
        <dbReference type="ARBA" id="ARBA00004123"/>
    </source>
</evidence>
<dbReference type="GO" id="GO:0005634">
    <property type="term" value="C:nucleus"/>
    <property type="evidence" value="ECO:0007669"/>
    <property type="project" value="UniProtKB-SubCell"/>
</dbReference>
<dbReference type="SUPFAM" id="SSF48371">
    <property type="entry name" value="ARM repeat"/>
    <property type="match status" value="1"/>
</dbReference>
<reference evidence="6" key="1">
    <citation type="submission" date="2023-05" db="EMBL/GenBank/DDBJ databases">
        <authorList>
            <person name="Huff M."/>
        </authorList>
    </citation>
    <scope>NUCLEOTIDE SEQUENCE</scope>
</reference>
<evidence type="ECO:0008006" key="8">
    <source>
        <dbReference type="Google" id="ProtNLM"/>
    </source>
</evidence>
<dbReference type="SMART" id="SM00185">
    <property type="entry name" value="ARM"/>
    <property type="match status" value="2"/>
</dbReference>
<dbReference type="Gene3D" id="1.25.10.10">
    <property type="entry name" value="Leucine-rich Repeat Variant"/>
    <property type="match status" value="1"/>
</dbReference>
<dbReference type="EMBL" id="OU503048">
    <property type="protein sequence ID" value="CAI9774496.1"/>
    <property type="molecule type" value="Genomic_DNA"/>
</dbReference>
<dbReference type="Pfam" id="PF00514">
    <property type="entry name" value="Arm"/>
    <property type="match status" value="1"/>
</dbReference>
<dbReference type="PANTHER" id="PTHR15651:SF7">
    <property type="entry name" value="ARMADILLO REPEAT-CONTAINING PROTEIN 8"/>
    <property type="match status" value="1"/>
</dbReference>
<keyword evidence="7" id="KW-1185">Reference proteome</keyword>
<dbReference type="GO" id="GO:0034657">
    <property type="term" value="C:GID complex"/>
    <property type="evidence" value="ECO:0007669"/>
    <property type="project" value="TreeGrafter"/>
</dbReference>
<keyword evidence="4" id="KW-0677">Repeat</keyword>
<dbReference type="InterPro" id="IPR000357">
    <property type="entry name" value="HEAT"/>
</dbReference>
<accession>A0AAD1ZRD4</accession>
<dbReference type="InterPro" id="IPR038739">
    <property type="entry name" value="ARMC8/Vid28"/>
</dbReference>
<dbReference type="Proteomes" id="UP000834106">
    <property type="component" value="Chromosome 13"/>
</dbReference>
<dbReference type="InterPro" id="IPR016024">
    <property type="entry name" value="ARM-type_fold"/>
</dbReference>
<proteinExistence type="predicted"/>
<organism evidence="6 7">
    <name type="scientific">Fraxinus pennsylvanica</name>
    <dbReference type="NCBI Taxonomy" id="56036"/>
    <lineage>
        <taxon>Eukaryota</taxon>
        <taxon>Viridiplantae</taxon>
        <taxon>Streptophyta</taxon>
        <taxon>Embryophyta</taxon>
        <taxon>Tracheophyta</taxon>
        <taxon>Spermatophyta</taxon>
        <taxon>Magnoliopsida</taxon>
        <taxon>eudicotyledons</taxon>
        <taxon>Gunneridae</taxon>
        <taxon>Pentapetalae</taxon>
        <taxon>asterids</taxon>
        <taxon>lamiids</taxon>
        <taxon>Lamiales</taxon>
        <taxon>Oleaceae</taxon>
        <taxon>Oleeae</taxon>
        <taxon>Fraxinus</taxon>
    </lineage>
</organism>
<comment type="subcellular location">
    <subcellularLocation>
        <location evidence="2">Cytoplasm</location>
    </subcellularLocation>
    <subcellularLocation>
        <location evidence="1">Nucleus</location>
    </subcellularLocation>
</comment>
<evidence type="ECO:0000256" key="4">
    <source>
        <dbReference type="ARBA" id="ARBA00022737"/>
    </source>
</evidence>
<evidence type="ECO:0000313" key="6">
    <source>
        <dbReference type="EMBL" id="CAI9774496.1"/>
    </source>
</evidence>
<dbReference type="Pfam" id="PF02985">
    <property type="entry name" value="HEAT"/>
    <property type="match status" value="1"/>
</dbReference>
<dbReference type="InterPro" id="IPR000225">
    <property type="entry name" value="Armadillo"/>
</dbReference>
<dbReference type="AlphaFoldDB" id="A0AAD1ZRD4"/>